<evidence type="ECO:0000313" key="2">
    <source>
        <dbReference type="EMBL" id="CAG6723085.1"/>
    </source>
</evidence>
<keyword evidence="1" id="KW-0812">Transmembrane</keyword>
<protein>
    <submittedName>
        <fullName evidence="2">Uncharacterized protein</fullName>
    </submittedName>
</protein>
<keyword evidence="1" id="KW-0472">Membrane</keyword>
<accession>A0A8D8VCK1</accession>
<proteinExistence type="predicted"/>
<reference evidence="2" key="1">
    <citation type="submission" date="2021-05" db="EMBL/GenBank/DDBJ databases">
        <authorList>
            <person name="Alioto T."/>
            <person name="Alioto T."/>
            <person name="Gomez Garrido J."/>
        </authorList>
    </citation>
    <scope>NUCLEOTIDE SEQUENCE</scope>
</reference>
<evidence type="ECO:0000256" key="1">
    <source>
        <dbReference type="SAM" id="Phobius"/>
    </source>
</evidence>
<dbReference type="EMBL" id="HBUF01104355">
    <property type="protein sequence ID" value="CAG6638856.1"/>
    <property type="molecule type" value="Transcribed_RNA"/>
</dbReference>
<feature type="transmembrane region" description="Helical" evidence="1">
    <location>
        <begin position="46"/>
        <end position="66"/>
    </location>
</feature>
<organism evidence="2">
    <name type="scientific">Cacopsylla melanoneura</name>
    <dbReference type="NCBI Taxonomy" id="428564"/>
    <lineage>
        <taxon>Eukaryota</taxon>
        <taxon>Metazoa</taxon>
        <taxon>Ecdysozoa</taxon>
        <taxon>Arthropoda</taxon>
        <taxon>Hexapoda</taxon>
        <taxon>Insecta</taxon>
        <taxon>Pterygota</taxon>
        <taxon>Neoptera</taxon>
        <taxon>Paraneoptera</taxon>
        <taxon>Hemiptera</taxon>
        <taxon>Sternorrhyncha</taxon>
        <taxon>Psylloidea</taxon>
        <taxon>Psyllidae</taxon>
        <taxon>Psyllinae</taxon>
        <taxon>Cacopsylla</taxon>
    </lineage>
</organism>
<dbReference type="EMBL" id="HBUF01104353">
    <property type="protein sequence ID" value="CAG6638854.1"/>
    <property type="molecule type" value="Transcribed_RNA"/>
</dbReference>
<dbReference type="EMBL" id="HBUF01365021">
    <property type="protein sequence ID" value="CAG6723085.1"/>
    <property type="molecule type" value="Transcribed_RNA"/>
</dbReference>
<feature type="transmembrane region" description="Helical" evidence="1">
    <location>
        <begin position="152"/>
        <end position="175"/>
    </location>
</feature>
<sequence length="186" mass="18908">MILSAGFSTDDSVIFSSLSASSGFGLVFFSGGSAEALSSLASTSSLLFVAAVLLALSVSLCAEVRVESGSTASLVFVSDSPSDVMTESFVMSSVWLLPIEPSSKLFSEASDCIEEVSSGSEPGIVVLVAVAVLLLLFWVGGSRFDSSEQASIVVGLVPLVTCVPFDVLPLLLGILSSSSGFSSAAT</sequence>
<feature type="transmembrane region" description="Helical" evidence="1">
    <location>
        <begin position="12"/>
        <end position="34"/>
    </location>
</feature>
<dbReference type="AlphaFoldDB" id="A0A8D8VCK1"/>
<feature type="transmembrane region" description="Helical" evidence="1">
    <location>
        <begin position="123"/>
        <end position="140"/>
    </location>
</feature>
<keyword evidence="1" id="KW-1133">Transmembrane helix</keyword>
<name>A0A8D8VCK1_9HEMI</name>
<dbReference type="EMBL" id="HBUF01104354">
    <property type="protein sequence ID" value="CAG6638855.1"/>
    <property type="molecule type" value="Transcribed_RNA"/>
</dbReference>